<dbReference type="AlphaFoldDB" id="A0A813QH84"/>
<comment type="caution">
    <text evidence="1">The sequence shown here is derived from an EMBL/GenBank/DDBJ whole genome shotgun (WGS) entry which is preliminary data.</text>
</comment>
<dbReference type="Proteomes" id="UP000663852">
    <property type="component" value="Unassembled WGS sequence"/>
</dbReference>
<protein>
    <submittedName>
        <fullName evidence="1">Uncharacterized protein</fullName>
    </submittedName>
</protein>
<gene>
    <name evidence="1" type="ORF">EDS130_LOCUS3119</name>
</gene>
<organism evidence="1 2">
    <name type="scientific">Adineta ricciae</name>
    <name type="common">Rotifer</name>
    <dbReference type="NCBI Taxonomy" id="249248"/>
    <lineage>
        <taxon>Eukaryota</taxon>
        <taxon>Metazoa</taxon>
        <taxon>Spiralia</taxon>
        <taxon>Gnathifera</taxon>
        <taxon>Rotifera</taxon>
        <taxon>Eurotatoria</taxon>
        <taxon>Bdelloidea</taxon>
        <taxon>Adinetida</taxon>
        <taxon>Adinetidae</taxon>
        <taxon>Adineta</taxon>
    </lineage>
</organism>
<evidence type="ECO:0000313" key="1">
    <source>
        <dbReference type="EMBL" id="CAF0767564.1"/>
    </source>
</evidence>
<name>A0A813QH84_ADIRI</name>
<proteinExistence type="predicted"/>
<evidence type="ECO:0000313" key="2">
    <source>
        <dbReference type="Proteomes" id="UP000663852"/>
    </source>
</evidence>
<dbReference type="EMBL" id="CAJNOJ010000008">
    <property type="protein sequence ID" value="CAF0767564.1"/>
    <property type="molecule type" value="Genomic_DNA"/>
</dbReference>
<sequence length="81" mass="9336">MLFLSIQHGDTITIADDNDVIKDRINKAYTTCCGLSLPYNPLLSDRDLGVEVRKHLEGMRDPKQELWKPFYTLMYATTAWS</sequence>
<accession>A0A813QH84</accession>
<reference evidence="1" key="1">
    <citation type="submission" date="2021-02" db="EMBL/GenBank/DDBJ databases">
        <authorList>
            <person name="Nowell W R."/>
        </authorList>
    </citation>
    <scope>NUCLEOTIDE SEQUENCE</scope>
</reference>